<gene>
    <name evidence="4" type="ORF">C7378_0075</name>
</gene>
<evidence type="ECO:0000256" key="1">
    <source>
        <dbReference type="SAM" id="MobiDB-lite"/>
    </source>
</evidence>
<reference evidence="4 5" key="1">
    <citation type="submission" date="2019-03" db="EMBL/GenBank/DDBJ databases">
        <title>Genomic Encyclopedia of Type Strains, Phase IV (KMG-IV): sequencing the most valuable type-strain genomes for metagenomic binning, comparative biology and taxonomic classification.</title>
        <authorList>
            <person name="Goeker M."/>
        </authorList>
    </citation>
    <scope>NUCLEOTIDE SEQUENCE [LARGE SCALE GENOMIC DNA]</scope>
    <source>
        <strain evidence="4 5">DSM 103428</strain>
    </source>
</reference>
<feature type="signal peptide" evidence="2">
    <location>
        <begin position="1"/>
        <end position="27"/>
    </location>
</feature>
<dbReference type="RefSeq" id="WP_131990601.1">
    <property type="nucleotide sequence ID" value="NZ_SMGK01000001.1"/>
</dbReference>
<dbReference type="Gene3D" id="3.30.1330.60">
    <property type="entry name" value="OmpA-like domain"/>
    <property type="match status" value="1"/>
</dbReference>
<protein>
    <submittedName>
        <fullName evidence="4">OmpA family protein</fullName>
    </submittedName>
</protein>
<organism evidence="4 5">
    <name type="scientific">Acidipila rosea</name>
    <dbReference type="NCBI Taxonomy" id="768535"/>
    <lineage>
        <taxon>Bacteria</taxon>
        <taxon>Pseudomonadati</taxon>
        <taxon>Acidobacteriota</taxon>
        <taxon>Terriglobia</taxon>
        <taxon>Terriglobales</taxon>
        <taxon>Acidobacteriaceae</taxon>
        <taxon>Acidipila</taxon>
    </lineage>
</organism>
<feature type="chain" id="PRO_5020424535" evidence="2">
    <location>
        <begin position="28"/>
        <end position="287"/>
    </location>
</feature>
<dbReference type="EMBL" id="SMGK01000001">
    <property type="protein sequence ID" value="TCK75095.1"/>
    <property type="molecule type" value="Genomic_DNA"/>
</dbReference>
<evidence type="ECO:0000256" key="2">
    <source>
        <dbReference type="SAM" id="SignalP"/>
    </source>
</evidence>
<name>A0A4R1L9S8_9BACT</name>
<dbReference type="AlphaFoldDB" id="A0A4R1L9S8"/>
<feature type="region of interest" description="Disordered" evidence="1">
    <location>
        <begin position="43"/>
        <end position="76"/>
    </location>
</feature>
<dbReference type="InterPro" id="IPR036737">
    <property type="entry name" value="OmpA-like_sf"/>
</dbReference>
<evidence type="ECO:0000259" key="3">
    <source>
        <dbReference type="Pfam" id="PF00691"/>
    </source>
</evidence>
<dbReference type="Proteomes" id="UP000295210">
    <property type="component" value="Unassembled WGS sequence"/>
</dbReference>
<feature type="domain" description="OmpA-like" evidence="3">
    <location>
        <begin position="181"/>
        <end position="260"/>
    </location>
</feature>
<accession>A0A4R1L9S8</accession>
<comment type="caution">
    <text evidence="4">The sequence shown here is derived from an EMBL/GenBank/DDBJ whole genome shotgun (WGS) entry which is preliminary data.</text>
</comment>
<evidence type="ECO:0000313" key="5">
    <source>
        <dbReference type="Proteomes" id="UP000295210"/>
    </source>
</evidence>
<dbReference type="Pfam" id="PF00691">
    <property type="entry name" value="OmpA"/>
    <property type="match status" value="1"/>
</dbReference>
<proteinExistence type="predicted"/>
<dbReference type="OrthoDB" id="118502at2"/>
<keyword evidence="2" id="KW-0732">Signal</keyword>
<dbReference type="InterPro" id="IPR006665">
    <property type="entry name" value="OmpA-like"/>
</dbReference>
<keyword evidence="5" id="KW-1185">Reference proteome</keyword>
<dbReference type="SUPFAM" id="SSF103088">
    <property type="entry name" value="OmpA-like"/>
    <property type="match status" value="1"/>
</dbReference>
<feature type="compositionally biased region" description="Low complexity" evidence="1">
    <location>
        <begin position="43"/>
        <end position="62"/>
    </location>
</feature>
<sequence length="287" mass="30318">MKTAKKTHLIPGAVTALLLAASLGVQAYAQSGSAQVQTGASANGASSASASQNSQTDSTTATGKPLETKSKEGFWGHMNPLARKKWVNRQLDPVKGRLNELDELQAKNANDIKDVDSRAQAGINKAQSAADQANQLATTASGTASQAQQTAQQATAQTSKLSSTVSNLDQYQKVNETEIAFRPGQTVLNTKAKDALDQLATQLKGQKGYVVEIEGYSHSRGQAGIQNSQHMADSVVRYLVEQHQVPVYRIHQVAMGNAPLSDSTGVSSKSGSVVRVVMMQNSLAALN</sequence>
<evidence type="ECO:0000313" key="4">
    <source>
        <dbReference type="EMBL" id="TCK75095.1"/>
    </source>
</evidence>